<dbReference type="InterPro" id="IPR050659">
    <property type="entry name" value="Peptidase_M24B"/>
</dbReference>
<dbReference type="SUPFAM" id="SSF53092">
    <property type="entry name" value="Creatinase/prolidase N-terminal domain"/>
    <property type="match status" value="1"/>
</dbReference>
<dbReference type="InterPro" id="IPR029149">
    <property type="entry name" value="Creatin/AminoP/Spt16_N"/>
</dbReference>
<evidence type="ECO:0000313" key="2">
    <source>
        <dbReference type="EnsemblProtists" id="PYU1_T002919"/>
    </source>
</evidence>
<dbReference type="PANTHER" id="PTHR46112">
    <property type="entry name" value="AMINOPEPTIDASE"/>
    <property type="match status" value="1"/>
</dbReference>
<reference evidence="3" key="2">
    <citation type="submission" date="2010-04" db="EMBL/GenBank/DDBJ databases">
        <authorList>
            <person name="Buell R."/>
            <person name="Hamilton J."/>
            <person name="Hostetler J."/>
        </authorList>
    </citation>
    <scope>NUCLEOTIDE SEQUENCE [LARGE SCALE GENOMIC DNA]</scope>
    <source>
        <strain evidence="3">DAOM:BR144</strain>
    </source>
</reference>
<dbReference type="InterPro" id="IPR000994">
    <property type="entry name" value="Pept_M24"/>
</dbReference>
<feature type="domain" description="Peptidase M24" evidence="1">
    <location>
        <begin position="161"/>
        <end position="352"/>
    </location>
</feature>
<dbReference type="Gene3D" id="3.40.350.10">
    <property type="entry name" value="Creatinase/prolidase N-terminal domain"/>
    <property type="match status" value="1"/>
</dbReference>
<dbReference type="EnsemblProtists" id="PYU1_T002919">
    <property type="protein sequence ID" value="PYU1_T002919"/>
    <property type="gene ID" value="PYU1_G002916"/>
</dbReference>
<dbReference type="Pfam" id="PF00557">
    <property type="entry name" value="Peptidase_M24"/>
    <property type="match status" value="1"/>
</dbReference>
<dbReference type="AlphaFoldDB" id="K3WD78"/>
<dbReference type="Proteomes" id="UP000019132">
    <property type="component" value="Unassembled WGS sequence"/>
</dbReference>
<reference evidence="3" key="1">
    <citation type="journal article" date="2010" name="Genome Biol.">
        <title>Genome sequence of the necrotrophic plant pathogen Pythium ultimum reveals original pathogenicity mechanisms and effector repertoire.</title>
        <authorList>
            <person name="Levesque C.A."/>
            <person name="Brouwer H."/>
            <person name="Cano L."/>
            <person name="Hamilton J.P."/>
            <person name="Holt C."/>
            <person name="Huitema E."/>
            <person name="Raffaele S."/>
            <person name="Robideau G.P."/>
            <person name="Thines M."/>
            <person name="Win J."/>
            <person name="Zerillo M.M."/>
            <person name="Beakes G.W."/>
            <person name="Boore J.L."/>
            <person name="Busam D."/>
            <person name="Dumas B."/>
            <person name="Ferriera S."/>
            <person name="Fuerstenberg S.I."/>
            <person name="Gachon C.M."/>
            <person name="Gaulin E."/>
            <person name="Govers F."/>
            <person name="Grenville-Briggs L."/>
            <person name="Horner N."/>
            <person name="Hostetler J."/>
            <person name="Jiang R.H."/>
            <person name="Johnson J."/>
            <person name="Krajaejun T."/>
            <person name="Lin H."/>
            <person name="Meijer H.J."/>
            <person name="Moore B."/>
            <person name="Morris P."/>
            <person name="Phuntmart V."/>
            <person name="Puiu D."/>
            <person name="Shetty J."/>
            <person name="Stajich J.E."/>
            <person name="Tripathy S."/>
            <person name="Wawra S."/>
            <person name="van West P."/>
            <person name="Whitty B.R."/>
            <person name="Coutinho P.M."/>
            <person name="Henrissat B."/>
            <person name="Martin F."/>
            <person name="Thomas P.D."/>
            <person name="Tyler B.M."/>
            <person name="De Vries R.P."/>
            <person name="Kamoun S."/>
            <person name="Yandell M."/>
            <person name="Tisserat N."/>
            <person name="Buell C.R."/>
        </authorList>
    </citation>
    <scope>NUCLEOTIDE SEQUENCE</scope>
    <source>
        <strain evidence="3">DAOM:BR144</strain>
    </source>
</reference>
<evidence type="ECO:0000313" key="3">
    <source>
        <dbReference type="Proteomes" id="UP000019132"/>
    </source>
</evidence>
<name>K3WD78_GLOUD</name>
<dbReference type="Gene3D" id="3.90.230.10">
    <property type="entry name" value="Creatinase/methionine aminopeptidase superfamily"/>
    <property type="match status" value="1"/>
</dbReference>
<accession>K3WD78</accession>
<dbReference type="CDD" id="cd01066">
    <property type="entry name" value="APP_MetAP"/>
    <property type="match status" value="1"/>
</dbReference>
<dbReference type="OMA" id="VWFARPN"/>
<dbReference type="PANTHER" id="PTHR46112:SF2">
    <property type="entry name" value="XAA-PRO AMINOPEPTIDASE P-RELATED"/>
    <property type="match status" value="1"/>
</dbReference>
<organism evidence="2 3">
    <name type="scientific">Globisporangium ultimum (strain ATCC 200006 / CBS 805.95 / DAOM BR144)</name>
    <name type="common">Pythium ultimum</name>
    <dbReference type="NCBI Taxonomy" id="431595"/>
    <lineage>
        <taxon>Eukaryota</taxon>
        <taxon>Sar</taxon>
        <taxon>Stramenopiles</taxon>
        <taxon>Oomycota</taxon>
        <taxon>Peronosporomycetes</taxon>
        <taxon>Pythiales</taxon>
        <taxon>Pythiaceae</taxon>
        <taxon>Globisporangium</taxon>
    </lineage>
</organism>
<dbReference type="HOGENOM" id="CLU_053687_0_0_1"/>
<protein>
    <recommendedName>
        <fullName evidence="1">Peptidase M24 domain-containing protein</fullName>
    </recommendedName>
</protein>
<evidence type="ECO:0000259" key="1">
    <source>
        <dbReference type="Pfam" id="PF00557"/>
    </source>
</evidence>
<sequence>MDERKYVDAVEQDLQQRKADFHKKVADVRQVLVELNLDGGVLSYAHNFAWLTGGGRSFINMATEGGVGSLYVDASQVVLITNEIEGHRLINEEFNGLQGEIKLHEYPWYASHNAIEVAKQLAKSDRVEVDTTSTAFADRINVLRATLTEHEISLFRSLGKDCGRIIGEVARSVRPSMTEWEVAAQLSEKSWVVGITPIVVLIAADERIDAIRHPLPTNKRVKNKVMLVLCGRRAGFVLSVTRMVYITTTPNATVPTDLLRRHDAATYVDAVVIAKTVPGAVASDLFKAIQDAYREKGFDGEWKLHHQGGCAGYQSREWIANPALQCVVGANQAFAWNPSVTGTKSEDTVLIQATAAGKVTHEVLSESPDWPLIKHTVDGVTVARPGILHLAF</sequence>
<dbReference type="SUPFAM" id="SSF55920">
    <property type="entry name" value="Creatinase/aminopeptidase"/>
    <property type="match status" value="1"/>
</dbReference>
<dbReference type="InterPro" id="IPR036005">
    <property type="entry name" value="Creatinase/aminopeptidase-like"/>
</dbReference>
<proteinExistence type="predicted"/>
<dbReference type="EMBL" id="GL376628">
    <property type="status" value="NOT_ANNOTATED_CDS"/>
    <property type="molecule type" value="Genomic_DNA"/>
</dbReference>
<keyword evidence="3" id="KW-1185">Reference proteome</keyword>
<dbReference type="eggNOG" id="ENOG502QSPG">
    <property type="taxonomic scope" value="Eukaryota"/>
</dbReference>
<dbReference type="VEuPathDB" id="FungiDB:PYU1_G002916"/>
<reference evidence="2" key="3">
    <citation type="submission" date="2015-02" db="UniProtKB">
        <authorList>
            <consortium name="EnsemblProtists"/>
        </authorList>
    </citation>
    <scope>IDENTIFICATION</scope>
    <source>
        <strain evidence="2">DAOM BR144</strain>
    </source>
</reference>
<dbReference type="InParanoid" id="K3WD78"/>